<proteinExistence type="predicted"/>
<name>A0A855X4C9_9BACT</name>
<evidence type="ECO:0000313" key="1">
    <source>
        <dbReference type="EMBL" id="PWB76105.1"/>
    </source>
</evidence>
<accession>A0A855X4C9</accession>
<dbReference type="Proteomes" id="UP000250918">
    <property type="component" value="Unassembled WGS sequence"/>
</dbReference>
<evidence type="ECO:0000313" key="2">
    <source>
        <dbReference type="Proteomes" id="UP000250918"/>
    </source>
</evidence>
<reference evidence="1 2" key="1">
    <citation type="journal article" date="2018" name="ISME J.">
        <title>A methanotrophic archaeon couples anaerobic oxidation of methane to Fe(III) reduction.</title>
        <authorList>
            <person name="Cai C."/>
            <person name="Leu A.O."/>
            <person name="Xie G.J."/>
            <person name="Guo J."/>
            <person name="Feng Y."/>
            <person name="Zhao J.X."/>
            <person name="Tyson G.W."/>
            <person name="Yuan Z."/>
            <person name="Hu S."/>
        </authorList>
    </citation>
    <scope>NUCLEOTIDE SEQUENCE [LARGE SCALE GENOMIC DNA]</scope>
    <source>
        <strain evidence="1">FeB_12</strain>
    </source>
</reference>
<dbReference type="EMBL" id="PQAP01000005">
    <property type="protein sequence ID" value="PWB76105.1"/>
    <property type="molecule type" value="Genomic_DNA"/>
</dbReference>
<protein>
    <submittedName>
        <fullName evidence="1">Uncharacterized protein</fullName>
    </submittedName>
</protein>
<gene>
    <name evidence="1" type="ORF">C3F09_01300</name>
</gene>
<sequence length="583" mass="66499">MSTTKSRAQRKNSVGNPGRILTRLESLRLRFDTASAAEKLRLLRCLHRTAIPSAERLQTCHELLCFLRAYPDNRRILNIVERELRLFGGRVQALIDSTKLTDTGITGTAVEHPFSLELVRLLLQYYRGALEIDWANSDEDDTGNLLGVLPLMVAWQENDIFDNDDNLTAQSFLRRARPKSLHSDLETLVTLLSSADLPPEIQRHLFEQAEIQTRWDLRDSPASRTLARTGSGPLFFQNEPLRPRSKDLRAEILTRPTPLRHLSGRDGLTAVRRINEVLAVRSRELFCVTHANPEEVYLVEPGRGVQIYLFGSKPEVRLPLEANFGAMLVRNGMPIGYGVGACLFDRVEIAINVFPTFRAGESPFIIEQFFKAFYHHFGSRVFVVRSRQMGDGDDEPILAGSFWFYYKLGFRAVRPQIRQLAEREYRRIVQNPSHRSSIAMLRRLSRSDVFFHIDPNQMDSPDELSVANLGYAVTDLIARRYRGDRTAVWYYSTRSLAQTLNLTNVPMWTDAERNGFMRLGPLVAALPALERWSREEKEALGRIIRAKGKPLERQFVLQCNRHPKLKLVLAKLAAKHKGEAGNS</sequence>
<organism evidence="1 2">
    <name type="scientific">candidate division GN15 bacterium</name>
    <dbReference type="NCBI Taxonomy" id="2072418"/>
    <lineage>
        <taxon>Bacteria</taxon>
        <taxon>candidate division GN15</taxon>
    </lineage>
</organism>
<comment type="caution">
    <text evidence="1">The sequence shown here is derived from an EMBL/GenBank/DDBJ whole genome shotgun (WGS) entry which is preliminary data.</text>
</comment>
<dbReference type="AlphaFoldDB" id="A0A855X4C9"/>